<feature type="compositionally biased region" description="Pro residues" evidence="1">
    <location>
        <begin position="147"/>
        <end position="157"/>
    </location>
</feature>
<dbReference type="PROSITE" id="PS00028">
    <property type="entry name" value="ZINC_FINGER_C2H2_1"/>
    <property type="match status" value="3"/>
</dbReference>
<feature type="domain" description="C2H2-type" evidence="2">
    <location>
        <begin position="327"/>
        <end position="349"/>
    </location>
</feature>
<dbReference type="PANTHER" id="PTHR47487:SF8">
    <property type="entry name" value="OS08G0270900 PROTEIN"/>
    <property type="match status" value="1"/>
</dbReference>
<feature type="compositionally biased region" description="Polar residues" evidence="1">
    <location>
        <begin position="192"/>
        <end position="207"/>
    </location>
</feature>
<sequence length="374" mass="40340">MRQHYRGEKYGLLSLPRVCIGNVLEFIIMFMCSVCNVSLNSHGQLAQHQTGSKHLKKLKAAGLPTAIVSNTVGVGATNPGEKRTYGNFVASDTLMPLKAQLITPPLKSMPNDNTSTSTDSDPPPPPPPPPPKDTKSQTASTVTTTETPPPPPPPPTVTPTGPTGQKQRPPIVHQIGTVGRPIGSPIVRQPGATVQQPSSTGQQQASTVNQQPGPPGVNPVVQAIVDNALDTPRKYLSEPLKLRYGVLKETNCYRRILRSACGFLKLHGKLPLKRKAYDGQCEICKVSYTSESHERQHLMGSKHAKKAKIAAAAEGKVPLAAFTGFNCTYCNVVLNSLDQLTAHREGQKHKTTVSKLQKQGKIQEECKDVTIVKV</sequence>
<dbReference type="InterPro" id="IPR013087">
    <property type="entry name" value="Znf_C2H2_type"/>
</dbReference>
<evidence type="ECO:0000256" key="1">
    <source>
        <dbReference type="SAM" id="MobiDB-lite"/>
    </source>
</evidence>
<feature type="region of interest" description="Disordered" evidence="1">
    <location>
        <begin position="103"/>
        <end position="217"/>
    </location>
</feature>
<feature type="domain" description="C2H2-type" evidence="2">
    <location>
        <begin position="281"/>
        <end position="303"/>
    </location>
</feature>
<accession>A0A8W8N3Y8</accession>
<dbReference type="InterPro" id="IPR003604">
    <property type="entry name" value="Matrin/U1-like-C_Znf_C2H2"/>
</dbReference>
<dbReference type="SUPFAM" id="SSF57667">
    <property type="entry name" value="beta-beta-alpha zinc fingers"/>
    <property type="match status" value="3"/>
</dbReference>
<reference evidence="3" key="1">
    <citation type="submission" date="2022-08" db="UniProtKB">
        <authorList>
            <consortium name="EnsemblMetazoa"/>
        </authorList>
    </citation>
    <scope>IDENTIFICATION</scope>
    <source>
        <strain evidence="3">05x7-T-G4-1.051#20</strain>
    </source>
</reference>
<feature type="domain" description="C2H2-type" evidence="2">
    <location>
        <begin position="32"/>
        <end position="54"/>
    </location>
</feature>
<feature type="compositionally biased region" description="Pro residues" evidence="1">
    <location>
        <begin position="121"/>
        <end position="131"/>
    </location>
</feature>
<organism evidence="3 4">
    <name type="scientific">Magallana gigas</name>
    <name type="common">Pacific oyster</name>
    <name type="synonym">Crassostrea gigas</name>
    <dbReference type="NCBI Taxonomy" id="29159"/>
    <lineage>
        <taxon>Eukaryota</taxon>
        <taxon>Metazoa</taxon>
        <taxon>Spiralia</taxon>
        <taxon>Lophotrochozoa</taxon>
        <taxon>Mollusca</taxon>
        <taxon>Bivalvia</taxon>
        <taxon>Autobranchia</taxon>
        <taxon>Pteriomorphia</taxon>
        <taxon>Ostreida</taxon>
        <taxon>Ostreoidea</taxon>
        <taxon>Ostreidae</taxon>
        <taxon>Magallana</taxon>
    </lineage>
</organism>
<dbReference type="AlphaFoldDB" id="A0A8W8N3Y8"/>
<name>A0A8W8N3Y8_MAGGI</name>
<dbReference type="EnsemblMetazoa" id="G4242.1">
    <property type="protein sequence ID" value="G4242.1:cds"/>
    <property type="gene ID" value="G4242"/>
</dbReference>
<proteinExistence type="predicted"/>
<feature type="compositionally biased region" description="Low complexity" evidence="1">
    <location>
        <begin position="110"/>
        <end position="120"/>
    </location>
</feature>
<dbReference type="Gene3D" id="3.30.160.60">
    <property type="entry name" value="Classic Zinc Finger"/>
    <property type="match status" value="3"/>
</dbReference>
<keyword evidence="4" id="KW-1185">Reference proteome</keyword>
<dbReference type="SMART" id="SM00451">
    <property type="entry name" value="ZnF_U1"/>
    <property type="match status" value="3"/>
</dbReference>
<dbReference type="Pfam" id="PF12874">
    <property type="entry name" value="zf-met"/>
    <property type="match status" value="2"/>
</dbReference>
<protein>
    <recommendedName>
        <fullName evidence="2">C2H2-type domain-containing protein</fullName>
    </recommendedName>
</protein>
<evidence type="ECO:0000259" key="2">
    <source>
        <dbReference type="PROSITE" id="PS00028"/>
    </source>
</evidence>
<dbReference type="Pfam" id="PF13912">
    <property type="entry name" value="zf-C2H2_6"/>
    <property type="match status" value="1"/>
</dbReference>
<dbReference type="SMART" id="SM00355">
    <property type="entry name" value="ZnF_C2H2"/>
    <property type="match status" value="3"/>
</dbReference>
<dbReference type="GO" id="GO:0003676">
    <property type="term" value="F:nucleic acid binding"/>
    <property type="evidence" value="ECO:0007669"/>
    <property type="project" value="InterPro"/>
</dbReference>
<dbReference type="Proteomes" id="UP000005408">
    <property type="component" value="Unassembled WGS sequence"/>
</dbReference>
<dbReference type="GO" id="GO:0008270">
    <property type="term" value="F:zinc ion binding"/>
    <property type="evidence" value="ECO:0007669"/>
    <property type="project" value="InterPro"/>
</dbReference>
<dbReference type="InterPro" id="IPR036236">
    <property type="entry name" value="Znf_C2H2_sf"/>
</dbReference>
<evidence type="ECO:0000313" key="4">
    <source>
        <dbReference type="Proteomes" id="UP000005408"/>
    </source>
</evidence>
<evidence type="ECO:0000313" key="3">
    <source>
        <dbReference type="EnsemblMetazoa" id="G4242.1:cds"/>
    </source>
</evidence>
<dbReference type="PANTHER" id="PTHR47487">
    <property type="entry name" value="OS06G0651300 PROTEIN-RELATED"/>
    <property type="match status" value="1"/>
</dbReference>